<dbReference type="AlphaFoldDB" id="A0A0V0HLR1"/>
<protein>
    <submittedName>
        <fullName evidence="2">Putative ovule protein</fullName>
    </submittedName>
</protein>
<organism evidence="2">
    <name type="scientific">Solanum chacoense</name>
    <name type="common">Chaco potato</name>
    <dbReference type="NCBI Taxonomy" id="4108"/>
    <lineage>
        <taxon>Eukaryota</taxon>
        <taxon>Viridiplantae</taxon>
        <taxon>Streptophyta</taxon>
        <taxon>Embryophyta</taxon>
        <taxon>Tracheophyta</taxon>
        <taxon>Spermatophyta</taxon>
        <taxon>Magnoliopsida</taxon>
        <taxon>eudicotyledons</taxon>
        <taxon>Gunneridae</taxon>
        <taxon>Pentapetalae</taxon>
        <taxon>asterids</taxon>
        <taxon>lamiids</taxon>
        <taxon>Solanales</taxon>
        <taxon>Solanaceae</taxon>
        <taxon>Solanoideae</taxon>
        <taxon>Solaneae</taxon>
        <taxon>Solanum</taxon>
    </lineage>
</organism>
<feature type="transmembrane region" description="Helical" evidence="1">
    <location>
        <begin position="7"/>
        <end position="27"/>
    </location>
</feature>
<reference evidence="2" key="1">
    <citation type="submission" date="2015-12" db="EMBL/GenBank/DDBJ databases">
        <title>Gene expression during late stages of embryo sac development: a critical building block for successful pollen-pistil interactions.</title>
        <authorList>
            <person name="Liu Y."/>
            <person name="Joly V."/>
            <person name="Sabar M."/>
            <person name="Matton D.P."/>
        </authorList>
    </citation>
    <scope>NUCLEOTIDE SEQUENCE</scope>
</reference>
<sequence>MREKIDLHAIISVAVSMLGLVHLLHLFSSEQLADELAKGLAHVHRSYLKNKLGVKNLFITPSLREC</sequence>
<evidence type="ECO:0000256" key="1">
    <source>
        <dbReference type="SAM" id="Phobius"/>
    </source>
</evidence>
<name>A0A0V0HLR1_SOLCH</name>
<proteinExistence type="predicted"/>
<dbReference type="EMBL" id="GEDG01018106">
    <property type="protein sequence ID" value="JAP21075.1"/>
    <property type="molecule type" value="Transcribed_RNA"/>
</dbReference>
<keyword evidence="1" id="KW-0472">Membrane</keyword>
<evidence type="ECO:0000313" key="2">
    <source>
        <dbReference type="EMBL" id="JAP21075.1"/>
    </source>
</evidence>
<keyword evidence="1" id="KW-0812">Transmembrane</keyword>
<keyword evidence="1" id="KW-1133">Transmembrane helix</keyword>
<accession>A0A0V0HLR1</accession>